<dbReference type="Pfam" id="PF19775">
    <property type="entry name" value="DUF6261"/>
    <property type="match status" value="1"/>
</dbReference>
<comment type="caution">
    <text evidence="2">The sequence shown here is derived from an EMBL/GenBank/DDBJ whole genome shotgun (WGS) entry which is preliminary data.</text>
</comment>
<evidence type="ECO:0000313" key="2">
    <source>
        <dbReference type="EMBL" id="GAA4317708.1"/>
    </source>
</evidence>
<reference evidence="3" key="1">
    <citation type="journal article" date="2019" name="Int. J. Syst. Evol. Microbiol.">
        <title>The Global Catalogue of Microorganisms (GCM) 10K type strain sequencing project: providing services to taxonomists for standard genome sequencing and annotation.</title>
        <authorList>
            <consortium name="The Broad Institute Genomics Platform"/>
            <consortium name="The Broad Institute Genome Sequencing Center for Infectious Disease"/>
            <person name="Wu L."/>
            <person name="Ma J."/>
        </authorList>
    </citation>
    <scope>NUCLEOTIDE SEQUENCE [LARGE SCALE GENOMIC DNA]</scope>
    <source>
        <strain evidence="3">JCM 17919</strain>
    </source>
</reference>
<name>A0ABP8G612_9BACT</name>
<sequence length="258" mass="29338">MISVPLVKRSFITYFLVEFKFWYRRQKPVNSLIYATHSCKLRPRLKLSNTIGNKPLFRITSKRANWPKLVENVQAADNTRDERIIGFYEDCSACARRCSPEVASGGKTLLAFFEIFGGSTNLSRVNFDEQSTRIDNFLSNLRSKPHLRAAVEATDAAQWLTEIGADQGAFRAARQERLRHATDNKPAFKIIEKRKIVRSLYKDIMDMINGAAKLALGGEPWITLARRLNRINEEFTEREDIREGRAESAKAAAATPTP</sequence>
<dbReference type="EMBL" id="BAABGY010000001">
    <property type="protein sequence ID" value="GAA4317708.1"/>
    <property type="molecule type" value="Genomic_DNA"/>
</dbReference>
<dbReference type="Proteomes" id="UP001501725">
    <property type="component" value="Unassembled WGS sequence"/>
</dbReference>
<protein>
    <submittedName>
        <fullName evidence="2">Uncharacterized protein</fullName>
    </submittedName>
</protein>
<dbReference type="InterPro" id="IPR046228">
    <property type="entry name" value="DUF6261"/>
</dbReference>
<accession>A0ABP8G612</accession>
<feature type="compositionally biased region" description="Basic and acidic residues" evidence="1">
    <location>
        <begin position="239"/>
        <end position="248"/>
    </location>
</feature>
<evidence type="ECO:0000313" key="3">
    <source>
        <dbReference type="Proteomes" id="UP001501725"/>
    </source>
</evidence>
<proteinExistence type="predicted"/>
<gene>
    <name evidence="2" type="ORF">GCM10023184_01490</name>
</gene>
<feature type="region of interest" description="Disordered" evidence="1">
    <location>
        <begin position="239"/>
        <end position="258"/>
    </location>
</feature>
<keyword evidence="3" id="KW-1185">Reference proteome</keyword>
<evidence type="ECO:0000256" key="1">
    <source>
        <dbReference type="SAM" id="MobiDB-lite"/>
    </source>
</evidence>
<organism evidence="2 3">
    <name type="scientific">Flaviaesturariibacter amylovorans</name>
    <dbReference type="NCBI Taxonomy" id="1084520"/>
    <lineage>
        <taxon>Bacteria</taxon>
        <taxon>Pseudomonadati</taxon>
        <taxon>Bacteroidota</taxon>
        <taxon>Chitinophagia</taxon>
        <taxon>Chitinophagales</taxon>
        <taxon>Chitinophagaceae</taxon>
        <taxon>Flaviaestuariibacter</taxon>
    </lineage>
</organism>
<dbReference type="RefSeq" id="WP_345252664.1">
    <property type="nucleotide sequence ID" value="NZ_BAABGY010000001.1"/>
</dbReference>
<feature type="compositionally biased region" description="Low complexity" evidence="1">
    <location>
        <begin position="249"/>
        <end position="258"/>
    </location>
</feature>